<dbReference type="InterPro" id="IPR011827">
    <property type="entry name" value="LeuD_type2/HacB/DmdB"/>
</dbReference>
<dbReference type="GO" id="GO:0009098">
    <property type="term" value="P:L-leucine biosynthetic process"/>
    <property type="evidence" value="ECO:0007669"/>
    <property type="project" value="UniProtKB-UniRule"/>
</dbReference>
<dbReference type="EC" id="4.2.1.33" evidence="3"/>
<dbReference type="UniPathway" id="UPA00048">
    <property type="reaction ID" value="UER00071"/>
</dbReference>
<reference evidence="5 6" key="1">
    <citation type="journal article" date="2019" name="Nat. Microbiol.">
        <title>Expanding anaerobic alkane metabolism in the domain of Archaea.</title>
        <authorList>
            <person name="Wang Y."/>
            <person name="Wegener G."/>
            <person name="Hou J."/>
            <person name="Wang F."/>
            <person name="Xiao X."/>
        </authorList>
    </citation>
    <scope>NUCLEOTIDE SEQUENCE [LARGE SCALE GENOMIC DNA]</scope>
    <source>
        <strain evidence="5">WYZ-LMO10</strain>
    </source>
</reference>
<dbReference type="HAMAP" id="MF_01032">
    <property type="entry name" value="LeuD_type2"/>
    <property type="match status" value="1"/>
</dbReference>
<dbReference type="PANTHER" id="PTHR43345:SF2">
    <property type="entry name" value="3-ISOPROPYLMALATE DEHYDRATASE SMALL SUBUNIT 1"/>
    <property type="match status" value="1"/>
</dbReference>
<sequence length="169" mass="18731">MIKGRVWKFGDDIDTDVIIPAKYLRSVDKTIWPKHVLEGLDPSFSSKVRPGDIIVAGKNFGCGSSREQAVLAIKWAGISAVVAESFARIFFRNGINNGLPLIECRGISGTVDEGDFIEIDLENGEVHTKKGTLKTSPLPVFLQEILKSGGLVEYYKKKVSHDLERNQDR</sequence>
<dbReference type="InterPro" id="IPR033940">
    <property type="entry name" value="IPMI_Swivel"/>
</dbReference>
<evidence type="ECO:0000256" key="3">
    <source>
        <dbReference type="HAMAP-Rule" id="MF_01032"/>
    </source>
</evidence>
<name>A0A523BBQ0_9CREN</name>
<dbReference type="InterPro" id="IPR000573">
    <property type="entry name" value="AconitaseA/IPMdHydase_ssu_swvl"/>
</dbReference>
<protein>
    <recommendedName>
        <fullName evidence="3">3-isopropylmalate dehydratase small subunit</fullName>
        <ecNumber evidence="3">4.2.1.33</ecNumber>
    </recommendedName>
    <alternativeName>
        <fullName evidence="3">Alpha-IPM isomerase</fullName>
        <shortName evidence="3">IPMI</shortName>
    </alternativeName>
    <alternativeName>
        <fullName evidence="3">Isopropylmalate isomerase</fullName>
    </alternativeName>
</protein>
<dbReference type="EMBL" id="QNVH01000039">
    <property type="protein sequence ID" value="TDA38379.1"/>
    <property type="molecule type" value="Genomic_DNA"/>
</dbReference>
<organism evidence="5 6">
    <name type="scientific">Thermoproteota archaeon</name>
    <dbReference type="NCBI Taxonomy" id="2056631"/>
    <lineage>
        <taxon>Archaea</taxon>
        <taxon>Thermoproteota</taxon>
    </lineage>
</organism>
<comment type="subunit">
    <text evidence="3">Heterodimer of LeuC and LeuD.</text>
</comment>
<comment type="catalytic activity">
    <reaction evidence="3">
        <text>(2R,3S)-3-isopropylmalate = (2S)-2-isopropylmalate</text>
        <dbReference type="Rhea" id="RHEA:32287"/>
        <dbReference type="ChEBI" id="CHEBI:1178"/>
        <dbReference type="ChEBI" id="CHEBI:35121"/>
        <dbReference type="EC" id="4.2.1.33"/>
    </reaction>
</comment>
<comment type="similarity">
    <text evidence="1 3">Belongs to the LeuD family. LeuD type 2 subfamily.</text>
</comment>
<evidence type="ECO:0000256" key="1">
    <source>
        <dbReference type="ARBA" id="ARBA00009869"/>
    </source>
</evidence>
<comment type="pathway">
    <text evidence="3">Amino-acid biosynthesis; L-leucine biosynthesis; L-leucine from 3-methyl-2-oxobutanoate: step 2/4.</text>
</comment>
<dbReference type="SUPFAM" id="SSF52016">
    <property type="entry name" value="LeuD/IlvD-like"/>
    <property type="match status" value="1"/>
</dbReference>
<dbReference type="NCBIfam" id="TIGR02087">
    <property type="entry name" value="LEUD_arch"/>
    <property type="match status" value="1"/>
</dbReference>
<evidence type="ECO:0000313" key="6">
    <source>
        <dbReference type="Proteomes" id="UP000315399"/>
    </source>
</evidence>
<dbReference type="InterPro" id="IPR015928">
    <property type="entry name" value="Aconitase/3IPM_dehydase_swvl"/>
</dbReference>
<dbReference type="GO" id="GO:0003861">
    <property type="term" value="F:3-isopropylmalate dehydratase activity"/>
    <property type="evidence" value="ECO:0007669"/>
    <property type="project" value="UniProtKB-UniRule"/>
</dbReference>
<dbReference type="Gene3D" id="3.20.19.10">
    <property type="entry name" value="Aconitase, domain 4"/>
    <property type="match status" value="1"/>
</dbReference>
<feature type="domain" description="Aconitase A/isopropylmalate dehydratase small subunit swivel" evidence="4">
    <location>
        <begin position="44"/>
        <end position="99"/>
    </location>
</feature>
<gene>
    <name evidence="3" type="primary">leuD</name>
    <name evidence="5" type="ORF">DSO08_04275</name>
</gene>
<keyword evidence="3" id="KW-0432">Leucine biosynthesis</keyword>
<comment type="function">
    <text evidence="3">Catalyzes the isomerization between 2-isopropylmalate and 3-isopropylmalate, via the formation of 2-isopropylmaleate.</text>
</comment>
<evidence type="ECO:0000259" key="4">
    <source>
        <dbReference type="Pfam" id="PF00694"/>
    </source>
</evidence>
<keyword evidence="3" id="KW-0100">Branched-chain amino acid biosynthesis</keyword>
<dbReference type="InterPro" id="IPR050075">
    <property type="entry name" value="LeuD"/>
</dbReference>
<evidence type="ECO:0000256" key="2">
    <source>
        <dbReference type="ARBA" id="ARBA00023239"/>
    </source>
</evidence>
<comment type="caution">
    <text evidence="5">The sequence shown here is derived from an EMBL/GenBank/DDBJ whole genome shotgun (WGS) entry which is preliminary data.</text>
</comment>
<dbReference type="PANTHER" id="PTHR43345">
    <property type="entry name" value="3-ISOPROPYLMALATE DEHYDRATASE SMALL SUBUNIT 2-RELATED-RELATED"/>
    <property type="match status" value="1"/>
</dbReference>
<dbReference type="Pfam" id="PF00694">
    <property type="entry name" value="Aconitase_C"/>
    <property type="match status" value="1"/>
</dbReference>
<dbReference type="AlphaFoldDB" id="A0A523BBQ0"/>
<proteinExistence type="inferred from homology"/>
<accession>A0A523BBQ0</accession>
<keyword evidence="3" id="KW-0028">Amino-acid biosynthesis</keyword>
<dbReference type="Proteomes" id="UP000315399">
    <property type="component" value="Unassembled WGS sequence"/>
</dbReference>
<evidence type="ECO:0000313" key="5">
    <source>
        <dbReference type="EMBL" id="TDA38379.1"/>
    </source>
</evidence>
<keyword evidence="2 3" id="KW-0456">Lyase</keyword>
<dbReference type="CDD" id="cd01577">
    <property type="entry name" value="IPMI_Swivel"/>
    <property type="match status" value="1"/>
</dbReference>